<accession>A0AAU1UGU4</accession>
<feature type="domain" description="N-acetyltransferase" evidence="2">
    <location>
        <begin position="17"/>
        <end position="177"/>
    </location>
</feature>
<dbReference type="GO" id="GO:0016747">
    <property type="term" value="F:acyltransferase activity, transferring groups other than amino-acyl groups"/>
    <property type="evidence" value="ECO:0007669"/>
    <property type="project" value="InterPro"/>
</dbReference>
<dbReference type="PROSITE" id="PS51186">
    <property type="entry name" value="GNAT"/>
    <property type="match status" value="1"/>
</dbReference>
<proteinExistence type="predicted"/>
<keyword evidence="3" id="KW-0012">Acyltransferase</keyword>
<dbReference type="InterPro" id="IPR016181">
    <property type="entry name" value="Acyl_CoA_acyltransferase"/>
</dbReference>
<dbReference type="SUPFAM" id="SSF55729">
    <property type="entry name" value="Acyl-CoA N-acyltransferases (Nat)"/>
    <property type="match status" value="1"/>
</dbReference>
<gene>
    <name evidence="3" type="ORF">OHU69_39930</name>
</gene>
<organism evidence="3">
    <name type="scientific">Streptomyces sp. NBC_00119</name>
    <dbReference type="NCBI Taxonomy" id="2975659"/>
    <lineage>
        <taxon>Bacteria</taxon>
        <taxon>Bacillati</taxon>
        <taxon>Actinomycetota</taxon>
        <taxon>Actinomycetes</taxon>
        <taxon>Kitasatosporales</taxon>
        <taxon>Streptomycetaceae</taxon>
        <taxon>Streptomyces</taxon>
    </lineage>
</organism>
<evidence type="ECO:0000259" key="2">
    <source>
        <dbReference type="PROSITE" id="PS51186"/>
    </source>
</evidence>
<dbReference type="EMBL" id="CP108195">
    <property type="protein sequence ID" value="WTS16691.1"/>
    <property type="molecule type" value="Genomic_DNA"/>
</dbReference>
<protein>
    <submittedName>
        <fullName evidence="3">GNAT family N-acetyltransferase</fullName>
        <ecNumber evidence="3">2.3.1.-</ecNumber>
    </submittedName>
</protein>
<dbReference type="AlphaFoldDB" id="A0AAU1UGU4"/>
<feature type="region of interest" description="Disordered" evidence="1">
    <location>
        <begin position="171"/>
        <end position="194"/>
    </location>
</feature>
<sequence length="194" mass="20886">MPQLIAPDVRVHASFLAAMDEARAEGHGGPDDDSTAGLSLRAYGDTWQDPAVFAHYVARMRLTHGPRSILQYDVECTTLWYVDGDAYLGRLAIRHRLTEAWLRDGHIGYDVRPGARGRGHATAMLRAALPLAARLGIDPALITCDTDNAASRRVIEACGGVRDEAGEDDGVLRYRAPTGTGSHTGRTLPTVGKG</sequence>
<dbReference type="Pfam" id="PF13302">
    <property type="entry name" value="Acetyltransf_3"/>
    <property type="match status" value="1"/>
</dbReference>
<dbReference type="InterPro" id="IPR000182">
    <property type="entry name" value="GNAT_dom"/>
</dbReference>
<reference evidence="3" key="1">
    <citation type="submission" date="2022-10" db="EMBL/GenBank/DDBJ databases">
        <title>The complete genomes of actinobacterial strains from the NBC collection.</title>
        <authorList>
            <person name="Joergensen T.S."/>
            <person name="Alvarez Arevalo M."/>
            <person name="Sterndorff E.B."/>
            <person name="Faurdal D."/>
            <person name="Vuksanovic O."/>
            <person name="Mourched A.-S."/>
            <person name="Charusanti P."/>
            <person name="Shaw S."/>
            <person name="Blin K."/>
            <person name="Weber T."/>
        </authorList>
    </citation>
    <scope>NUCLEOTIDE SEQUENCE</scope>
    <source>
        <strain evidence="3">NBC_00119</strain>
    </source>
</reference>
<evidence type="ECO:0000313" key="3">
    <source>
        <dbReference type="EMBL" id="WTS16691.1"/>
    </source>
</evidence>
<dbReference type="Gene3D" id="3.40.630.30">
    <property type="match status" value="1"/>
</dbReference>
<name>A0AAU1UGU4_9ACTN</name>
<dbReference type="PANTHER" id="PTHR39173">
    <property type="entry name" value="ACETYLTRANSFERASE"/>
    <property type="match status" value="1"/>
</dbReference>
<dbReference type="PANTHER" id="PTHR39173:SF1">
    <property type="entry name" value="ACETYLTRANSFERASE"/>
    <property type="match status" value="1"/>
</dbReference>
<evidence type="ECO:0000256" key="1">
    <source>
        <dbReference type="SAM" id="MobiDB-lite"/>
    </source>
</evidence>
<keyword evidence="3" id="KW-0808">Transferase</keyword>
<dbReference type="EC" id="2.3.1.-" evidence="3"/>